<evidence type="ECO:0000256" key="21">
    <source>
        <dbReference type="SAM" id="Phobius"/>
    </source>
</evidence>
<keyword evidence="5" id="KW-0328">Glycosyltransferase</keyword>
<evidence type="ECO:0000313" key="23">
    <source>
        <dbReference type="Proteomes" id="UP001059380"/>
    </source>
</evidence>
<evidence type="ECO:0000256" key="16">
    <source>
        <dbReference type="ARBA" id="ARBA00038053"/>
    </source>
</evidence>
<evidence type="ECO:0000256" key="12">
    <source>
        <dbReference type="ARBA" id="ARBA00023306"/>
    </source>
</evidence>
<evidence type="ECO:0000256" key="3">
    <source>
        <dbReference type="ARBA" id="ARBA00022475"/>
    </source>
</evidence>
<keyword evidence="13" id="KW-0961">Cell wall biogenesis/degradation</keyword>
<name>A0A9J7BH24_9BACT</name>
<organism evidence="22 23">
    <name type="scientific">Occallatibacter riparius</name>
    <dbReference type="NCBI Taxonomy" id="1002689"/>
    <lineage>
        <taxon>Bacteria</taxon>
        <taxon>Pseudomonadati</taxon>
        <taxon>Acidobacteriota</taxon>
        <taxon>Terriglobia</taxon>
        <taxon>Terriglobales</taxon>
        <taxon>Acidobacteriaceae</taxon>
        <taxon>Occallatibacter</taxon>
    </lineage>
</organism>
<protein>
    <recommendedName>
        <fullName evidence="17">Probable peptidoglycan glycosyltransferase FtsW</fullName>
        <ecNumber evidence="19">2.4.99.28</ecNumber>
    </recommendedName>
    <alternativeName>
        <fullName evidence="18">Cell division protein FtsW</fullName>
    </alternativeName>
    <alternativeName>
        <fullName evidence="15">Cell wall polymerase</fullName>
    </alternativeName>
    <alternativeName>
        <fullName evidence="14">Peptidoglycan polymerase</fullName>
    </alternativeName>
</protein>
<feature type="transmembrane region" description="Helical" evidence="21">
    <location>
        <begin position="338"/>
        <end position="359"/>
    </location>
</feature>
<evidence type="ECO:0000313" key="22">
    <source>
        <dbReference type="EMBL" id="UWZ82039.1"/>
    </source>
</evidence>
<dbReference type="GO" id="GO:0008360">
    <property type="term" value="P:regulation of cell shape"/>
    <property type="evidence" value="ECO:0007669"/>
    <property type="project" value="UniProtKB-KW"/>
</dbReference>
<keyword evidence="8" id="KW-0133">Cell shape</keyword>
<gene>
    <name evidence="22" type="primary">ftsW</name>
    <name evidence="22" type="ORF">MOP44_15830</name>
</gene>
<dbReference type="InterPro" id="IPR001182">
    <property type="entry name" value="FtsW/RodA"/>
</dbReference>
<evidence type="ECO:0000256" key="10">
    <source>
        <dbReference type="ARBA" id="ARBA00022989"/>
    </source>
</evidence>
<dbReference type="AlphaFoldDB" id="A0A9J7BH24"/>
<keyword evidence="3" id="KW-1003">Cell membrane</keyword>
<dbReference type="EMBL" id="CP093313">
    <property type="protein sequence ID" value="UWZ82039.1"/>
    <property type="molecule type" value="Genomic_DNA"/>
</dbReference>
<evidence type="ECO:0000256" key="14">
    <source>
        <dbReference type="ARBA" id="ARBA00032370"/>
    </source>
</evidence>
<dbReference type="GO" id="GO:0071555">
    <property type="term" value="P:cell wall organization"/>
    <property type="evidence" value="ECO:0007669"/>
    <property type="project" value="UniProtKB-KW"/>
</dbReference>
<comment type="pathway">
    <text evidence="2">Cell wall biogenesis; peptidoglycan biosynthesis.</text>
</comment>
<comment type="catalytic activity">
    <reaction evidence="20">
        <text>[GlcNAc-(1-&gt;4)-Mur2Ac(oyl-L-Ala-gamma-D-Glu-L-Lys-D-Ala-D-Ala)](n)-di-trans,octa-cis-undecaprenyl diphosphate + beta-D-GlcNAc-(1-&gt;4)-Mur2Ac(oyl-L-Ala-gamma-D-Glu-L-Lys-D-Ala-D-Ala)-di-trans,octa-cis-undecaprenyl diphosphate = [GlcNAc-(1-&gt;4)-Mur2Ac(oyl-L-Ala-gamma-D-Glu-L-Lys-D-Ala-D-Ala)](n+1)-di-trans,octa-cis-undecaprenyl diphosphate + di-trans,octa-cis-undecaprenyl diphosphate + H(+)</text>
        <dbReference type="Rhea" id="RHEA:23708"/>
        <dbReference type="Rhea" id="RHEA-COMP:9602"/>
        <dbReference type="Rhea" id="RHEA-COMP:9603"/>
        <dbReference type="ChEBI" id="CHEBI:15378"/>
        <dbReference type="ChEBI" id="CHEBI:58405"/>
        <dbReference type="ChEBI" id="CHEBI:60033"/>
        <dbReference type="ChEBI" id="CHEBI:78435"/>
        <dbReference type="EC" id="2.4.99.28"/>
    </reaction>
</comment>
<feature type="transmembrane region" description="Helical" evidence="21">
    <location>
        <begin position="75"/>
        <end position="93"/>
    </location>
</feature>
<feature type="transmembrane region" description="Helical" evidence="21">
    <location>
        <begin position="142"/>
        <end position="158"/>
    </location>
</feature>
<feature type="transmembrane region" description="Helical" evidence="21">
    <location>
        <begin position="12"/>
        <end position="33"/>
    </location>
</feature>
<evidence type="ECO:0000256" key="18">
    <source>
        <dbReference type="ARBA" id="ARBA00041418"/>
    </source>
</evidence>
<dbReference type="PANTHER" id="PTHR30474">
    <property type="entry name" value="CELL CYCLE PROTEIN"/>
    <property type="match status" value="1"/>
</dbReference>
<evidence type="ECO:0000256" key="6">
    <source>
        <dbReference type="ARBA" id="ARBA00022679"/>
    </source>
</evidence>
<comment type="similarity">
    <text evidence="16">Belongs to the SEDS family. FtsW subfamily.</text>
</comment>
<dbReference type="GO" id="GO:0009252">
    <property type="term" value="P:peptidoglycan biosynthetic process"/>
    <property type="evidence" value="ECO:0007669"/>
    <property type="project" value="UniProtKB-KW"/>
</dbReference>
<feature type="transmembrane region" description="Helical" evidence="21">
    <location>
        <begin position="272"/>
        <end position="293"/>
    </location>
</feature>
<keyword evidence="7 21" id="KW-0812">Transmembrane</keyword>
<evidence type="ECO:0000256" key="4">
    <source>
        <dbReference type="ARBA" id="ARBA00022618"/>
    </source>
</evidence>
<dbReference type="PANTHER" id="PTHR30474:SF2">
    <property type="entry name" value="PEPTIDOGLYCAN GLYCOSYLTRANSFERASE FTSW-RELATED"/>
    <property type="match status" value="1"/>
</dbReference>
<keyword evidence="6" id="KW-0808">Transferase</keyword>
<dbReference type="GO" id="GO:0005886">
    <property type="term" value="C:plasma membrane"/>
    <property type="evidence" value="ECO:0007669"/>
    <property type="project" value="UniProtKB-SubCell"/>
</dbReference>
<dbReference type="EC" id="2.4.99.28" evidence="19"/>
<proteinExistence type="inferred from homology"/>
<evidence type="ECO:0000256" key="8">
    <source>
        <dbReference type="ARBA" id="ARBA00022960"/>
    </source>
</evidence>
<dbReference type="GO" id="GO:0015648">
    <property type="term" value="F:lipid-linked peptidoglycan transporter activity"/>
    <property type="evidence" value="ECO:0007669"/>
    <property type="project" value="TreeGrafter"/>
</dbReference>
<dbReference type="GO" id="GO:0032153">
    <property type="term" value="C:cell division site"/>
    <property type="evidence" value="ECO:0007669"/>
    <property type="project" value="TreeGrafter"/>
</dbReference>
<dbReference type="Pfam" id="PF01098">
    <property type="entry name" value="FTSW_RODA_SPOVE"/>
    <property type="match status" value="1"/>
</dbReference>
<dbReference type="GO" id="GO:0008955">
    <property type="term" value="F:peptidoglycan glycosyltransferase activity"/>
    <property type="evidence" value="ECO:0007669"/>
    <property type="project" value="UniProtKB-EC"/>
</dbReference>
<dbReference type="InterPro" id="IPR013437">
    <property type="entry name" value="FtsW"/>
</dbReference>
<evidence type="ECO:0000256" key="11">
    <source>
        <dbReference type="ARBA" id="ARBA00023136"/>
    </source>
</evidence>
<feature type="transmembrane region" description="Helical" evidence="21">
    <location>
        <begin position="164"/>
        <end position="180"/>
    </location>
</feature>
<evidence type="ECO:0000256" key="19">
    <source>
        <dbReference type="ARBA" id="ARBA00044770"/>
    </source>
</evidence>
<keyword evidence="11 21" id="KW-0472">Membrane</keyword>
<keyword evidence="9" id="KW-0573">Peptidoglycan synthesis</keyword>
<dbReference type="GO" id="GO:0051301">
    <property type="term" value="P:cell division"/>
    <property type="evidence" value="ECO:0007669"/>
    <property type="project" value="UniProtKB-KW"/>
</dbReference>
<evidence type="ECO:0000256" key="5">
    <source>
        <dbReference type="ARBA" id="ARBA00022676"/>
    </source>
</evidence>
<dbReference type="RefSeq" id="WP_260791078.1">
    <property type="nucleotide sequence ID" value="NZ_CP093313.1"/>
</dbReference>
<dbReference type="NCBIfam" id="TIGR02614">
    <property type="entry name" value="ftsW"/>
    <property type="match status" value="1"/>
</dbReference>
<accession>A0A9J7BH24</accession>
<evidence type="ECO:0000256" key="15">
    <source>
        <dbReference type="ARBA" id="ARBA00033270"/>
    </source>
</evidence>
<evidence type="ECO:0000256" key="7">
    <source>
        <dbReference type="ARBA" id="ARBA00022692"/>
    </source>
</evidence>
<evidence type="ECO:0000256" key="20">
    <source>
        <dbReference type="ARBA" id="ARBA00049902"/>
    </source>
</evidence>
<feature type="transmembrane region" description="Helical" evidence="21">
    <location>
        <begin position="45"/>
        <end position="63"/>
    </location>
</feature>
<keyword evidence="4" id="KW-0132">Cell division</keyword>
<evidence type="ECO:0000256" key="2">
    <source>
        <dbReference type="ARBA" id="ARBA00004752"/>
    </source>
</evidence>
<evidence type="ECO:0000256" key="1">
    <source>
        <dbReference type="ARBA" id="ARBA00004651"/>
    </source>
</evidence>
<comment type="subcellular location">
    <subcellularLocation>
        <location evidence="1">Cell membrane</location>
        <topology evidence="1">Multi-pass membrane protein</topology>
    </subcellularLocation>
</comment>
<keyword evidence="10 21" id="KW-1133">Transmembrane helix</keyword>
<feature type="transmembrane region" description="Helical" evidence="21">
    <location>
        <begin position="305"/>
        <end position="326"/>
    </location>
</feature>
<evidence type="ECO:0000256" key="17">
    <source>
        <dbReference type="ARBA" id="ARBA00041185"/>
    </source>
</evidence>
<sequence>MPARVGVDKWIFFTTLLLVSVGLAMVFSASAVVSQEKYHSPYIDVLRQALWALAGVLSMIVLMRVDYTRYNSPKFIYPALSITTLLLVLVFFFKNSHATHRWIRFGGFFTFQPSELSKPVLILFLAWFLSTRLDRMRDWKNTILRGVFMPIVFVLLVVKEPDLGTALVLFGVTALMLVLAGMEWKYLLIGFGAALPPLLALLFLVSWRAQRMWVFLHPDSDPKGAGFHINQSLIAVGAGGFTGRGFMEGMQKLFYLPEASTDFIFANIAEELGFIGAMVIVVLFGIFAVRGLRVAFKSQDPFARLTAFGLTVAILLQAFFNISVVLSLVPTKGIPLPLISSGGTSLFVTLSGIGILLNISRKVD</sequence>
<evidence type="ECO:0000256" key="9">
    <source>
        <dbReference type="ARBA" id="ARBA00022984"/>
    </source>
</evidence>
<evidence type="ECO:0000256" key="13">
    <source>
        <dbReference type="ARBA" id="ARBA00023316"/>
    </source>
</evidence>
<dbReference type="KEGG" id="orp:MOP44_15830"/>
<dbReference type="Proteomes" id="UP001059380">
    <property type="component" value="Chromosome"/>
</dbReference>
<feature type="transmembrane region" description="Helical" evidence="21">
    <location>
        <begin position="187"/>
        <end position="207"/>
    </location>
</feature>
<reference evidence="22" key="1">
    <citation type="submission" date="2021-04" db="EMBL/GenBank/DDBJ databases">
        <title>Phylogenetic analysis of Acidobacteriaceae.</title>
        <authorList>
            <person name="Qiu L."/>
            <person name="Zhang Q."/>
        </authorList>
    </citation>
    <scope>NUCLEOTIDE SEQUENCE</scope>
    <source>
        <strain evidence="22">DSM 25168</strain>
    </source>
</reference>
<keyword evidence="23" id="KW-1185">Reference proteome</keyword>
<keyword evidence="12" id="KW-0131">Cell cycle</keyword>